<evidence type="ECO:0000313" key="3">
    <source>
        <dbReference type="Proteomes" id="UP000492820"/>
    </source>
</evidence>
<dbReference type="EMBL" id="LK028576">
    <property type="protein sequence ID" value="CDS15212.1"/>
    <property type="molecule type" value="Genomic_DNA"/>
</dbReference>
<dbReference type="Proteomes" id="UP000492820">
    <property type="component" value="Unassembled WGS sequence"/>
</dbReference>
<dbReference type="SUPFAM" id="SSF54928">
    <property type="entry name" value="RNA-binding domain, RBD"/>
    <property type="match status" value="1"/>
</dbReference>
<dbReference type="GO" id="GO:0003676">
    <property type="term" value="F:nucleic acid binding"/>
    <property type="evidence" value="ECO:0007669"/>
    <property type="project" value="InterPro"/>
</dbReference>
<dbReference type="WBParaSite" id="EgrG_002015000">
    <property type="protein sequence ID" value="EgrG_002015000"/>
    <property type="gene ID" value="EgrG_002015000"/>
</dbReference>
<reference evidence="2 3" key="1">
    <citation type="journal article" date="2013" name="Nature">
        <title>The genomes of four tapeworm species reveal adaptations to parasitism.</title>
        <authorList>
            <person name="Tsai I.J."/>
            <person name="Zarowiecki M."/>
            <person name="Holroyd N."/>
            <person name="Garciarrubio A."/>
            <person name="Sanchez-Flores A."/>
            <person name="Brooks K.L."/>
            <person name="Tracey A."/>
            <person name="Bobes R.J."/>
            <person name="Fragoso G."/>
            <person name="Sciutto E."/>
            <person name="Aslett M."/>
            <person name="Beasley H."/>
            <person name="Bennett H.M."/>
            <person name="Cai J."/>
            <person name="Camicia F."/>
            <person name="Clark R."/>
            <person name="Cucher M."/>
            <person name="De Silva N."/>
            <person name="Day T.A."/>
            <person name="Deplazes P."/>
            <person name="Estrada K."/>
            <person name="Fernandez C."/>
            <person name="Holland P.W."/>
            <person name="Hou J."/>
            <person name="Hu S."/>
            <person name="Huckvale T."/>
            <person name="Hung S.S."/>
            <person name="Kamenetzky L."/>
            <person name="Keane J.A."/>
            <person name="Kiss F."/>
            <person name="Koziol U."/>
            <person name="Lambert O."/>
            <person name="Liu K."/>
            <person name="Luo X."/>
            <person name="Luo Y."/>
            <person name="Macchiaroli N."/>
            <person name="Nichol S."/>
            <person name="Paps J."/>
            <person name="Parkinson J."/>
            <person name="Pouchkina-Stantcheva N."/>
            <person name="Riddiford N."/>
            <person name="Rosenzvit M."/>
            <person name="Salinas G."/>
            <person name="Wasmuth J.D."/>
            <person name="Zamanian M."/>
            <person name="Zheng Y."/>
            <person name="Cai X."/>
            <person name="Soberon X."/>
            <person name="Olson P.D."/>
            <person name="Laclette J.P."/>
            <person name="Brehm K."/>
            <person name="Berriman M."/>
            <person name="Garciarrubio A."/>
            <person name="Bobes R.J."/>
            <person name="Fragoso G."/>
            <person name="Sanchez-Flores A."/>
            <person name="Estrada K."/>
            <person name="Cevallos M.A."/>
            <person name="Morett E."/>
            <person name="Gonzalez V."/>
            <person name="Portillo T."/>
            <person name="Ochoa-Leyva A."/>
            <person name="Jose M.V."/>
            <person name="Sciutto E."/>
            <person name="Landa A."/>
            <person name="Jimenez L."/>
            <person name="Valdes V."/>
            <person name="Carrero J.C."/>
            <person name="Larralde C."/>
            <person name="Morales-Montor J."/>
            <person name="Limon-Lason J."/>
            <person name="Soberon X."/>
            <person name="Laclette J.P."/>
        </authorList>
    </citation>
    <scope>NUCLEOTIDE SEQUENCE [LARGE SCALE GENOMIC DNA]</scope>
</reference>
<evidence type="ECO:0000313" key="4">
    <source>
        <dbReference type="WBParaSite" id="EgrG_002015000"/>
    </source>
</evidence>
<name>A0A068W6Z6_ECHGR</name>
<reference evidence="2" key="2">
    <citation type="submission" date="2014-06" db="EMBL/GenBank/DDBJ databases">
        <authorList>
            <person name="Aslett M."/>
        </authorList>
    </citation>
    <scope>NUCLEOTIDE SEQUENCE</scope>
</reference>
<feature type="compositionally biased region" description="Acidic residues" evidence="1">
    <location>
        <begin position="74"/>
        <end position="88"/>
    </location>
</feature>
<dbReference type="AlphaFoldDB" id="A0A068W6Z6"/>
<evidence type="ECO:0000256" key="1">
    <source>
        <dbReference type="SAM" id="MobiDB-lite"/>
    </source>
</evidence>
<gene>
    <name evidence="2" type="ORF">EgrG_002015000</name>
</gene>
<feature type="region of interest" description="Disordered" evidence="1">
    <location>
        <begin position="71"/>
        <end position="90"/>
    </location>
</feature>
<evidence type="ECO:0000313" key="2">
    <source>
        <dbReference type="EMBL" id="CDS15212.1"/>
    </source>
</evidence>
<proteinExistence type="predicted"/>
<protein>
    <submittedName>
        <fullName evidence="4">RRM domain-containing protein</fullName>
    </submittedName>
</protein>
<organism evidence="2">
    <name type="scientific">Echinococcus granulosus</name>
    <name type="common">Hydatid tapeworm</name>
    <dbReference type="NCBI Taxonomy" id="6210"/>
    <lineage>
        <taxon>Eukaryota</taxon>
        <taxon>Metazoa</taxon>
        <taxon>Spiralia</taxon>
        <taxon>Lophotrochozoa</taxon>
        <taxon>Platyhelminthes</taxon>
        <taxon>Cestoda</taxon>
        <taxon>Eucestoda</taxon>
        <taxon>Cyclophyllidea</taxon>
        <taxon>Taeniidae</taxon>
        <taxon>Echinococcus</taxon>
        <taxon>Echinococcus granulosus group</taxon>
    </lineage>
</organism>
<sequence>MFGKKLSEATSKFWPVIILSGETTVGIWTVALTVEKEAPESLYLPNQSAIRSFYSSTTWRLSEHRAQLRRVSLGDEEDKNAEDEDEGEGFGGRRKVKKLRLFISNLNSSNFLHALKKYCSLNDDVTDKDVSLEGVNGKPRRTAFANMTTPQRVKDVL</sequence>
<accession>A0A068W6Z6</accession>
<dbReference type="InterPro" id="IPR035979">
    <property type="entry name" value="RBD_domain_sf"/>
</dbReference>
<reference evidence="4" key="3">
    <citation type="submission" date="2020-10" db="UniProtKB">
        <authorList>
            <consortium name="WormBaseParasite"/>
        </authorList>
    </citation>
    <scope>IDENTIFICATION</scope>
</reference>